<dbReference type="RefSeq" id="WP_301166535.1">
    <property type="nucleotide sequence ID" value="NZ_JAUHTR010000006.1"/>
</dbReference>
<feature type="domain" description="STAS" evidence="1">
    <location>
        <begin position="170"/>
        <end position="268"/>
    </location>
</feature>
<gene>
    <name evidence="2" type="ORF">QYB97_13565</name>
</gene>
<organism evidence="2 3">
    <name type="scientific">Fictibacillus fluitans</name>
    <dbReference type="NCBI Taxonomy" id="3058422"/>
    <lineage>
        <taxon>Bacteria</taxon>
        <taxon>Bacillati</taxon>
        <taxon>Bacillota</taxon>
        <taxon>Bacilli</taxon>
        <taxon>Bacillales</taxon>
        <taxon>Fictibacillaceae</taxon>
        <taxon>Fictibacillus</taxon>
    </lineage>
</organism>
<proteinExistence type="predicted"/>
<dbReference type="PANTHER" id="PTHR33745:SF8">
    <property type="entry name" value="BLUE-LIGHT PHOTORECEPTOR"/>
    <property type="match status" value="1"/>
</dbReference>
<dbReference type="InterPro" id="IPR051932">
    <property type="entry name" value="Bact_StressResp_Reg"/>
</dbReference>
<name>A0ABT8HXK6_9BACL</name>
<protein>
    <submittedName>
        <fullName evidence="2">STAS domain-containing protein</fullName>
    </submittedName>
</protein>
<sequence>MERLQNKVAHYLNVHQRELVNTLLPKTLEDMKITFTNQDLDIHFEMLHLLLDRVSKSMLISKEETTENETGYDSLNYFFDNGVLLKQTVAVLSSFRLSLLKFLRQSQIIDKSEMEQGLEIYENIIFAFDEAIRMTTQKFNDQAEIAQFLMDRELDDVTAPVVCINDTHAVMPLVGKFSPSRMNNLLHHTLRQTSLQHVQKLIIDFSGVLNFDYELGILLSDLIHALKMQGIEVVITGIAPNMAITLTELSLDFSNVKLYGNLKQALSK</sequence>
<dbReference type="Pfam" id="PF01740">
    <property type="entry name" value="STAS"/>
    <property type="match status" value="1"/>
</dbReference>
<dbReference type="InterPro" id="IPR002645">
    <property type="entry name" value="STAS_dom"/>
</dbReference>
<dbReference type="InterPro" id="IPR036513">
    <property type="entry name" value="STAS_dom_sf"/>
</dbReference>
<accession>A0ABT8HXK6</accession>
<dbReference type="PROSITE" id="PS50801">
    <property type="entry name" value="STAS"/>
    <property type="match status" value="1"/>
</dbReference>
<dbReference type="CDD" id="cd07041">
    <property type="entry name" value="STAS_RsbR_RsbS_like"/>
    <property type="match status" value="1"/>
</dbReference>
<keyword evidence="3" id="KW-1185">Reference proteome</keyword>
<comment type="caution">
    <text evidence="2">The sequence shown here is derived from an EMBL/GenBank/DDBJ whole genome shotgun (WGS) entry which is preliminary data.</text>
</comment>
<dbReference type="EMBL" id="JAUHTR010000006">
    <property type="protein sequence ID" value="MDN4525507.1"/>
    <property type="molecule type" value="Genomic_DNA"/>
</dbReference>
<dbReference type="SUPFAM" id="SSF52091">
    <property type="entry name" value="SpoIIaa-like"/>
    <property type="match status" value="1"/>
</dbReference>
<dbReference type="PANTHER" id="PTHR33745">
    <property type="entry name" value="RSBT ANTAGONIST PROTEIN RSBS-RELATED"/>
    <property type="match status" value="1"/>
</dbReference>
<reference evidence="2" key="1">
    <citation type="submission" date="2023-07" db="EMBL/GenBank/DDBJ databases">
        <title>Fictibacillus sp. isolated from freshwater pond.</title>
        <authorList>
            <person name="Kirdat K."/>
            <person name="Bhat A."/>
            <person name="Mourya A."/>
            <person name="Yadav A."/>
        </authorList>
    </citation>
    <scope>NUCLEOTIDE SEQUENCE</scope>
    <source>
        <strain evidence="2">NE201</strain>
    </source>
</reference>
<dbReference type="Proteomes" id="UP001172721">
    <property type="component" value="Unassembled WGS sequence"/>
</dbReference>
<evidence type="ECO:0000259" key="1">
    <source>
        <dbReference type="PROSITE" id="PS50801"/>
    </source>
</evidence>
<evidence type="ECO:0000313" key="3">
    <source>
        <dbReference type="Proteomes" id="UP001172721"/>
    </source>
</evidence>
<evidence type="ECO:0000313" key="2">
    <source>
        <dbReference type="EMBL" id="MDN4525507.1"/>
    </source>
</evidence>
<dbReference type="Gene3D" id="3.30.750.24">
    <property type="entry name" value="STAS domain"/>
    <property type="match status" value="1"/>
</dbReference>